<keyword evidence="3" id="KW-1185">Reference proteome</keyword>
<feature type="region of interest" description="Disordered" evidence="1">
    <location>
        <begin position="398"/>
        <end position="419"/>
    </location>
</feature>
<proteinExistence type="predicted"/>
<feature type="compositionally biased region" description="Polar residues" evidence="1">
    <location>
        <begin position="534"/>
        <end position="546"/>
    </location>
</feature>
<sequence length="1371" mass="152574">MRNVSADARRYPSIKRYLRTLTSAADRDTWLKRAEKIDSRCQCVLALVAERVNRLISGTLLDSLRFARFIHDQDEAGGAATESRPGVPRYNGDASRLNEWVFRVKMLAEKEKSISETEAKKLVSLPLRLVEGLSGQALKIAQQLDVSKLAADGGTDYLIEKISTELRPRRMQQARELYEAGAQQGGILSRQASESMAQYILRRRAWYRAMTDLSTDLKLPDLVLSEQLLLNAGLNDDQRLMIRTVVGEKMNFDRVAEELVNQHPRIHEKSAYHPFRKNAFKGFPSSSSPPKGGPKGYRPKPRYYNAFHADGLDEENAYPEMNDEGYQEDGQDYANEETGRYDYENPVFFAEAEIGTYAEEHLAYLSESGLGIEDQEACEFASELIQSEQDAYYARKGASHKGHGGFTKGNSPPFEISGSISLDDERARLRALRARTTCKRCGAVGHWSGDYECPLSKGKSKKGGGKTSSSTSSSSGTGTLQYPGAKGRNKPPDSAQLAYRRDHARPPTAPPPRASDDWSVMPSMRAVPPPTTLLDDNNATSTPARTTQDEIGDNWSVVISPAIEESSLEGMWLPMDTDDPETQDLLEALSMDALAPEPRMLNENALATTAAIPLPDRAPPVQATTTAAIPLPDRVPPVQATTTTAIPLPDRVPPTCTTEVQERADENASTYELRHMARPSHYDYAWDFTSCPHHWTTCRQSRDDYLPRHNHYEENNVVTLDRIPGILQTFQDLGGETSAGGGRRYGESDHYHNLKARGLKEQDLIAILDTGCNQTCHGDRWLERYVRATKQPLPEADTTTEVRIRGVGGQIRTSGTRKLPLILELVNGGLAQGDLASTELMDSDAPLLISMQAQRALGLIIDIAGEVVHSQTLGHDLKLAHKDGLLGIRLLPAGDDAEEDDAARRDDQSEGEPAGEDDELIPAMPAGSQVDEMDKEVAYYTFDAEKARVMNKTQHFRVKEGVDGVKSKDRHMWNQIKPSRHRRHHELPRGCKTFLLEVFAGAAMLAQMALHEWSMPVTPPVDLNTGYDLLTTQGRDEVDRIIARDDPFATTFAPVCTPWTSWTNIATGTTKSKIMAERKKWQPALAWMYEVAKDRLAKGRHVVIENPWNSAMWDCVQSQRFFRASPRDQATLEPMECVKVDQCMLGLKDDISHLPHLKPTGFLTASSEVKSRLVGAHCDGSHQHQQLDMKSAAWQRKSGPRDLCTVIIQGLVAELDYLLTMVAFPAEAQTELEVMSDDEGDENTYLDGIHEPGDFAYDDGQDYAETKNKKSGRLSTMKVKFLHLRNPLAKLLNDDNTNGGNYLTTPDLLYEETNDDPFLDDLIGVGTVAENQQKASRLCRHHTAGLERARGLERTGDTRTSSTTTWSLSWC</sequence>
<feature type="compositionally biased region" description="Low complexity" evidence="1">
    <location>
        <begin position="281"/>
        <end position="290"/>
    </location>
</feature>
<dbReference type="Proteomes" id="UP000601435">
    <property type="component" value="Unassembled WGS sequence"/>
</dbReference>
<feature type="region of interest" description="Disordered" evidence="1">
    <location>
        <begin position="452"/>
        <end position="522"/>
    </location>
</feature>
<name>A0A813C419_9DINO</name>
<evidence type="ECO:0000313" key="2">
    <source>
        <dbReference type="EMBL" id="CAE7938609.1"/>
    </source>
</evidence>
<feature type="region of interest" description="Disordered" evidence="1">
    <location>
        <begin position="281"/>
        <end position="300"/>
    </location>
</feature>
<protein>
    <submittedName>
        <fullName evidence="2">TY4B-J protein</fullName>
    </submittedName>
</protein>
<reference evidence="2" key="1">
    <citation type="submission" date="2021-02" db="EMBL/GenBank/DDBJ databases">
        <authorList>
            <person name="Dougan E. K."/>
            <person name="Rhodes N."/>
            <person name="Thang M."/>
            <person name="Chan C."/>
        </authorList>
    </citation>
    <scope>NUCLEOTIDE SEQUENCE</scope>
</reference>
<evidence type="ECO:0000313" key="3">
    <source>
        <dbReference type="Proteomes" id="UP000601435"/>
    </source>
</evidence>
<comment type="caution">
    <text evidence="2">The sequence shown here is derived from an EMBL/GenBank/DDBJ whole genome shotgun (WGS) entry which is preliminary data.</text>
</comment>
<gene>
    <name evidence="2" type="primary">TY4B-J</name>
    <name evidence="2" type="ORF">SNEC2469_LOCUS33216</name>
</gene>
<dbReference type="EMBL" id="CAJNJA010086696">
    <property type="protein sequence ID" value="CAE7938609.1"/>
    <property type="molecule type" value="Genomic_DNA"/>
</dbReference>
<feature type="compositionally biased region" description="Low complexity" evidence="1">
    <location>
        <begin position="467"/>
        <end position="479"/>
    </location>
</feature>
<feature type="region of interest" description="Disordered" evidence="1">
    <location>
        <begin position="896"/>
        <end position="922"/>
    </location>
</feature>
<feature type="region of interest" description="Disordered" evidence="1">
    <location>
        <begin position="528"/>
        <end position="547"/>
    </location>
</feature>
<organism evidence="2 3">
    <name type="scientific">Symbiodinium necroappetens</name>
    <dbReference type="NCBI Taxonomy" id="1628268"/>
    <lineage>
        <taxon>Eukaryota</taxon>
        <taxon>Sar</taxon>
        <taxon>Alveolata</taxon>
        <taxon>Dinophyceae</taxon>
        <taxon>Suessiales</taxon>
        <taxon>Symbiodiniaceae</taxon>
        <taxon>Symbiodinium</taxon>
    </lineage>
</organism>
<evidence type="ECO:0000256" key="1">
    <source>
        <dbReference type="SAM" id="MobiDB-lite"/>
    </source>
</evidence>
<accession>A0A813C419</accession>
<dbReference type="OrthoDB" id="8960663at2759"/>
<feature type="compositionally biased region" description="Acidic residues" evidence="1">
    <location>
        <begin position="909"/>
        <end position="920"/>
    </location>
</feature>